<reference evidence="1" key="1">
    <citation type="submission" date="2021-06" db="EMBL/GenBank/DDBJ databases">
        <authorList>
            <person name="Kallberg Y."/>
            <person name="Tangrot J."/>
            <person name="Rosling A."/>
        </authorList>
    </citation>
    <scope>NUCLEOTIDE SEQUENCE</scope>
    <source>
        <strain evidence="1">CL356</strain>
    </source>
</reference>
<dbReference type="Proteomes" id="UP000789525">
    <property type="component" value="Unassembled WGS sequence"/>
</dbReference>
<dbReference type="EMBL" id="CAJVPT010027380">
    <property type="protein sequence ID" value="CAG8683361.1"/>
    <property type="molecule type" value="Genomic_DNA"/>
</dbReference>
<comment type="caution">
    <text evidence="1">The sequence shown here is derived from an EMBL/GenBank/DDBJ whole genome shotgun (WGS) entry which is preliminary data.</text>
</comment>
<evidence type="ECO:0000313" key="2">
    <source>
        <dbReference type="Proteomes" id="UP000789525"/>
    </source>
</evidence>
<gene>
    <name evidence="1" type="ORF">ACOLOM_LOCUS9439</name>
</gene>
<proteinExistence type="predicted"/>
<organism evidence="1 2">
    <name type="scientific">Acaulospora colombiana</name>
    <dbReference type="NCBI Taxonomy" id="27376"/>
    <lineage>
        <taxon>Eukaryota</taxon>
        <taxon>Fungi</taxon>
        <taxon>Fungi incertae sedis</taxon>
        <taxon>Mucoromycota</taxon>
        <taxon>Glomeromycotina</taxon>
        <taxon>Glomeromycetes</taxon>
        <taxon>Diversisporales</taxon>
        <taxon>Acaulosporaceae</taxon>
        <taxon>Acaulospora</taxon>
    </lineage>
</organism>
<accession>A0ACA9NYW5</accession>
<evidence type="ECO:0000313" key="1">
    <source>
        <dbReference type="EMBL" id="CAG8683361.1"/>
    </source>
</evidence>
<sequence>MAEVLAEEFEVLESIYPDELTIKVSLNVSYPPEYPDVYPEVSLESFNEGGNLGAQGVLTEEEEKRLLSSLETVVSQPKATLFGPFSIKGNENIGIAMTFTLVSHLREQLSEILKERAEKIKREEQEKERKALEASNQCHPAFIS</sequence>
<protein>
    <submittedName>
        <fullName evidence="1">16546_t:CDS:1</fullName>
    </submittedName>
</protein>
<name>A0ACA9NYW5_9GLOM</name>
<keyword evidence="2" id="KW-1185">Reference proteome</keyword>